<feature type="non-terminal residue" evidence="1">
    <location>
        <position position="37"/>
    </location>
</feature>
<evidence type="ECO:0000313" key="1">
    <source>
        <dbReference type="EMBL" id="SVC88436.1"/>
    </source>
</evidence>
<dbReference type="AlphaFoldDB" id="A0A382QSK3"/>
<sequence>MYIIDISSLKKEGEFGSKEWGEACAAAAVKILKAADL</sequence>
<reference evidence="1" key="1">
    <citation type="submission" date="2018-05" db="EMBL/GenBank/DDBJ databases">
        <authorList>
            <person name="Lanie J.A."/>
            <person name="Ng W.-L."/>
            <person name="Kazmierczak K.M."/>
            <person name="Andrzejewski T.M."/>
            <person name="Davidsen T.M."/>
            <person name="Wayne K.J."/>
            <person name="Tettelin H."/>
            <person name="Glass J.I."/>
            <person name="Rusch D."/>
            <person name="Podicherti R."/>
            <person name="Tsui H.-C.T."/>
            <person name="Winkler M.E."/>
        </authorList>
    </citation>
    <scope>NUCLEOTIDE SEQUENCE</scope>
</reference>
<accession>A0A382QSK3</accession>
<dbReference type="EMBL" id="UINC01116586">
    <property type="protein sequence ID" value="SVC88436.1"/>
    <property type="molecule type" value="Genomic_DNA"/>
</dbReference>
<protein>
    <submittedName>
        <fullName evidence="1">Uncharacterized protein</fullName>
    </submittedName>
</protein>
<organism evidence="1">
    <name type="scientific">marine metagenome</name>
    <dbReference type="NCBI Taxonomy" id="408172"/>
    <lineage>
        <taxon>unclassified sequences</taxon>
        <taxon>metagenomes</taxon>
        <taxon>ecological metagenomes</taxon>
    </lineage>
</organism>
<name>A0A382QSK3_9ZZZZ</name>
<gene>
    <name evidence="1" type="ORF">METZ01_LOCUS341290</name>
</gene>
<proteinExistence type="predicted"/>